<organism evidence="1 2">
    <name type="scientific">Microbacterium commune</name>
    <dbReference type="NCBI Taxonomy" id="2762219"/>
    <lineage>
        <taxon>Bacteria</taxon>
        <taxon>Bacillati</taxon>
        <taxon>Actinomycetota</taxon>
        <taxon>Actinomycetes</taxon>
        <taxon>Micrococcales</taxon>
        <taxon>Microbacteriaceae</taxon>
        <taxon>Microbacterium</taxon>
    </lineage>
</organism>
<evidence type="ECO:0000313" key="2">
    <source>
        <dbReference type="Proteomes" id="UP000611521"/>
    </source>
</evidence>
<gene>
    <name evidence="1" type="ORF">H9633_04265</name>
</gene>
<evidence type="ECO:0000313" key="1">
    <source>
        <dbReference type="EMBL" id="MBD8011507.1"/>
    </source>
</evidence>
<sequence length="180" mass="19006">MNALSIEALESWLPVPLAFPEGPWPDVEEWAAQIGDVLPDDGGRASFAAALRELQAVAPPLPGAQARLLWLGDLARPHVAHVYVSPGASEVDDLVALADAGLGLLVQTVSRTEVEGYDRSVLAVLIGDEQDPVVCGRFLGDQAGMMVVVDLLTHEPGVLALALDDLRDLFAAVRLVSTPS</sequence>
<comment type="caution">
    <text evidence="1">The sequence shown here is derived from an EMBL/GenBank/DDBJ whole genome shotgun (WGS) entry which is preliminary data.</text>
</comment>
<dbReference type="EMBL" id="JACSPX010000001">
    <property type="protein sequence ID" value="MBD8011507.1"/>
    <property type="molecule type" value="Genomic_DNA"/>
</dbReference>
<dbReference type="Proteomes" id="UP000611521">
    <property type="component" value="Unassembled WGS sequence"/>
</dbReference>
<proteinExistence type="predicted"/>
<accession>A0ABR8W3C7</accession>
<reference evidence="1 2" key="1">
    <citation type="submission" date="2020-08" db="EMBL/GenBank/DDBJ databases">
        <title>A Genomic Blueprint of the Chicken Gut Microbiome.</title>
        <authorList>
            <person name="Gilroy R."/>
            <person name="Ravi A."/>
            <person name="Getino M."/>
            <person name="Pursley I."/>
            <person name="Horton D.L."/>
            <person name="Alikhan N.-F."/>
            <person name="Baker D."/>
            <person name="Gharbi K."/>
            <person name="Hall N."/>
            <person name="Watson M."/>
            <person name="Adriaenssens E.M."/>
            <person name="Foster-Nyarko E."/>
            <person name="Jarju S."/>
            <person name="Secka A."/>
            <person name="Antonio M."/>
            <person name="Oren A."/>
            <person name="Chaudhuri R."/>
            <person name="La Ragione R.M."/>
            <person name="Hildebrand F."/>
            <person name="Pallen M.J."/>
        </authorList>
    </citation>
    <scope>NUCLEOTIDE SEQUENCE [LARGE SCALE GENOMIC DNA]</scope>
    <source>
        <strain evidence="1 2">Re1</strain>
    </source>
</reference>
<name>A0ABR8W3C7_9MICO</name>
<keyword evidence="2" id="KW-1185">Reference proteome</keyword>
<protein>
    <submittedName>
        <fullName evidence="1">Uncharacterized protein</fullName>
    </submittedName>
</protein>